<evidence type="ECO:0000313" key="2">
    <source>
        <dbReference type="Proteomes" id="UP001183817"/>
    </source>
</evidence>
<organism evidence="1 2">
    <name type="scientific">Paeniglutamicibacter sulfureus</name>
    <dbReference type="NCBI Taxonomy" id="43666"/>
    <lineage>
        <taxon>Bacteria</taxon>
        <taxon>Bacillati</taxon>
        <taxon>Actinomycetota</taxon>
        <taxon>Actinomycetes</taxon>
        <taxon>Micrococcales</taxon>
        <taxon>Micrococcaceae</taxon>
        <taxon>Paeniglutamicibacter</taxon>
    </lineage>
</organism>
<keyword evidence="2" id="KW-1185">Reference proteome</keyword>
<sequence length="126" mass="14042">MKTLNHSAVYVEATRSDIHDLVRTLVDAIGAPRVQVISGTTDRTAPHRWAHPEGTELDAVTEQRLRLGYRVWLTLQSMEDPQAAVAWLQAANPLLDDDRPLDFIAKMHAQQVVNAAEALVTHTAKR</sequence>
<dbReference type="EMBL" id="JAVDYI010000001">
    <property type="protein sequence ID" value="MDR7359354.1"/>
    <property type="molecule type" value="Genomic_DNA"/>
</dbReference>
<dbReference type="Proteomes" id="UP001183817">
    <property type="component" value="Unassembled WGS sequence"/>
</dbReference>
<protein>
    <recommendedName>
        <fullName evidence="3">DUF2384 domain-containing protein</fullName>
    </recommendedName>
</protein>
<comment type="caution">
    <text evidence="1">The sequence shown here is derived from an EMBL/GenBank/DDBJ whole genome shotgun (WGS) entry which is preliminary data.</text>
</comment>
<evidence type="ECO:0000313" key="1">
    <source>
        <dbReference type="EMBL" id="MDR7359354.1"/>
    </source>
</evidence>
<evidence type="ECO:0008006" key="3">
    <source>
        <dbReference type="Google" id="ProtNLM"/>
    </source>
</evidence>
<reference evidence="1 2" key="1">
    <citation type="submission" date="2023-07" db="EMBL/GenBank/DDBJ databases">
        <title>Sequencing the genomes of 1000 actinobacteria strains.</title>
        <authorList>
            <person name="Klenk H.-P."/>
        </authorList>
    </citation>
    <scope>NUCLEOTIDE SEQUENCE [LARGE SCALE GENOMIC DNA]</scope>
    <source>
        <strain evidence="1 2">DSM 20167</strain>
    </source>
</reference>
<proteinExistence type="predicted"/>
<name>A0ABU2BN38_9MICC</name>
<dbReference type="RefSeq" id="WP_310291850.1">
    <property type="nucleotide sequence ID" value="NZ_BAAAWO010000001.1"/>
</dbReference>
<gene>
    <name evidence="1" type="ORF">J2S64_003045</name>
</gene>
<accession>A0ABU2BN38</accession>